<feature type="region of interest" description="Disordered" evidence="1">
    <location>
        <begin position="244"/>
        <end position="264"/>
    </location>
</feature>
<gene>
    <name evidence="2" type="ORF">GOBAR_AA26817</name>
</gene>
<evidence type="ECO:0000313" key="3">
    <source>
        <dbReference type="Proteomes" id="UP000239757"/>
    </source>
</evidence>
<organism evidence="2 3">
    <name type="scientific">Gossypium barbadense</name>
    <name type="common">Sea Island cotton</name>
    <name type="synonym">Hibiscus barbadensis</name>
    <dbReference type="NCBI Taxonomy" id="3634"/>
    <lineage>
        <taxon>Eukaryota</taxon>
        <taxon>Viridiplantae</taxon>
        <taxon>Streptophyta</taxon>
        <taxon>Embryophyta</taxon>
        <taxon>Tracheophyta</taxon>
        <taxon>Spermatophyta</taxon>
        <taxon>Magnoliopsida</taxon>
        <taxon>eudicotyledons</taxon>
        <taxon>Gunneridae</taxon>
        <taxon>Pentapetalae</taxon>
        <taxon>rosids</taxon>
        <taxon>malvids</taxon>
        <taxon>Malvales</taxon>
        <taxon>Malvaceae</taxon>
        <taxon>Malvoideae</taxon>
        <taxon>Gossypium</taxon>
    </lineage>
</organism>
<protein>
    <submittedName>
        <fullName evidence="2">Uncharacterized protein</fullName>
    </submittedName>
</protein>
<dbReference type="EMBL" id="KZ666709">
    <property type="protein sequence ID" value="PPR93846.1"/>
    <property type="molecule type" value="Genomic_DNA"/>
</dbReference>
<dbReference type="InterPro" id="IPR040256">
    <property type="entry name" value="At4g02000-like"/>
</dbReference>
<dbReference type="OrthoDB" id="994333at2759"/>
<evidence type="ECO:0000313" key="2">
    <source>
        <dbReference type="EMBL" id="PPR93846.1"/>
    </source>
</evidence>
<evidence type="ECO:0000256" key="1">
    <source>
        <dbReference type="SAM" id="MobiDB-lite"/>
    </source>
</evidence>
<sequence>MSKEIPSSLSPAVNGDDGDPHSIKDQTTKKVRFKGRADEASEDMVVDPNLTTMPSWKDKLLDGNSNHLTMECNVSSFGRDNASDGDFDLRAGNVQTSIINGVPAINFSDQGPWIIFGQYLTVQPWTKSFSPSQPYPSMVLAWIWLLGLPGFLFRRQIMEAIGGLIDKVVKFNFQKDNRSRGHFVCLTVVADRTFDYSSELVNVGSATAASGVAEKRDRSLVHGCWSSVDPARFKERARVGDKNLGDLDSSAGPNNKPISGVGSSKGNATTELVLMGSGHLGVGPMVESVKQGFLGQENIREVAGYSPQLSTGKNVILTDVNRGDFSIEARGDLNAKIFDNIEAHFNPSFEGSESSPVPISDGGLNPEKYSAISFKDNSQKKGKVTEFPFLKRGMEGKIPSGIIVKKFPMRCVAEEVISKLPGTLEYH</sequence>
<dbReference type="PANTHER" id="PTHR31286:SF173">
    <property type="entry name" value="DUF4283 DOMAIN-CONTAINING PROTEIN"/>
    <property type="match status" value="1"/>
</dbReference>
<dbReference type="AlphaFoldDB" id="A0A2P5WRX0"/>
<feature type="compositionally biased region" description="Basic and acidic residues" evidence="1">
    <location>
        <begin position="18"/>
        <end position="28"/>
    </location>
</feature>
<reference evidence="2 3" key="1">
    <citation type="submission" date="2015-01" db="EMBL/GenBank/DDBJ databases">
        <title>Genome of allotetraploid Gossypium barbadense reveals genomic plasticity and fiber elongation in cotton evolution.</title>
        <authorList>
            <person name="Chen X."/>
            <person name="Liu X."/>
            <person name="Zhao B."/>
            <person name="Zheng H."/>
            <person name="Hu Y."/>
            <person name="Lu G."/>
            <person name="Yang C."/>
            <person name="Chen J."/>
            <person name="Shan C."/>
            <person name="Zhang L."/>
            <person name="Zhou Y."/>
            <person name="Wang L."/>
            <person name="Guo W."/>
            <person name="Bai Y."/>
            <person name="Ruan J."/>
            <person name="Shangguan X."/>
            <person name="Mao Y."/>
            <person name="Jiang J."/>
            <person name="Zhu Y."/>
            <person name="Lei J."/>
            <person name="Kang H."/>
            <person name="Chen S."/>
            <person name="He X."/>
            <person name="Wang R."/>
            <person name="Wang Y."/>
            <person name="Chen J."/>
            <person name="Wang L."/>
            <person name="Yu S."/>
            <person name="Wang B."/>
            <person name="Wei J."/>
            <person name="Song S."/>
            <person name="Lu X."/>
            <person name="Gao Z."/>
            <person name="Gu W."/>
            <person name="Deng X."/>
            <person name="Ma D."/>
            <person name="Wang S."/>
            <person name="Liang W."/>
            <person name="Fang L."/>
            <person name="Cai C."/>
            <person name="Zhu X."/>
            <person name="Zhou B."/>
            <person name="Zhang Y."/>
            <person name="Chen Z."/>
            <person name="Xu S."/>
            <person name="Zhu R."/>
            <person name="Wang S."/>
            <person name="Zhang T."/>
            <person name="Zhao G."/>
        </authorList>
    </citation>
    <scope>NUCLEOTIDE SEQUENCE [LARGE SCALE GENOMIC DNA]</scope>
    <source>
        <strain evidence="3">cv. Xinhai21</strain>
        <tissue evidence="2">Leaf</tissue>
    </source>
</reference>
<name>A0A2P5WRX0_GOSBA</name>
<feature type="compositionally biased region" description="Polar residues" evidence="1">
    <location>
        <begin position="251"/>
        <end position="264"/>
    </location>
</feature>
<dbReference type="Proteomes" id="UP000239757">
    <property type="component" value="Unassembled WGS sequence"/>
</dbReference>
<feature type="compositionally biased region" description="Polar residues" evidence="1">
    <location>
        <begin position="1"/>
        <end position="11"/>
    </location>
</feature>
<accession>A0A2P5WRX0</accession>
<feature type="region of interest" description="Disordered" evidence="1">
    <location>
        <begin position="1"/>
        <end position="39"/>
    </location>
</feature>
<proteinExistence type="predicted"/>
<dbReference type="PANTHER" id="PTHR31286">
    <property type="entry name" value="GLYCINE-RICH CELL WALL STRUCTURAL PROTEIN 1.8-LIKE"/>
    <property type="match status" value="1"/>
</dbReference>